<organism evidence="2 3">
    <name type="scientific">Lyophyllum shimeji</name>
    <name type="common">Hon-shimeji</name>
    <name type="synonym">Tricholoma shimeji</name>
    <dbReference type="NCBI Taxonomy" id="47721"/>
    <lineage>
        <taxon>Eukaryota</taxon>
        <taxon>Fungi</taxon>
        <taxon>Dikarya</taxon>
        <taxon>Basidiomycota</taxon>
        <taxon>Agaricomycotina</taxon>
        <taxon>Agaricomycetes</taxon>
        <taxon>Agaricomycetidae</taxon>
        <taxon>Agaricales</taxon>
        <taxon>Tricholomatineae</taxon>
        <taxon>Lyophyllaceae</taxon>
        <taxon>Lyophyllum</taxon>
    </lineage>
</organism>
<feature type="compositionally biased region" description="Polar residues" evidence="1">
    <location>
        <begin position="150"/>
        <end position="173"/>
    </location>
</feature>
<dbReference type="Gene3D" id="2.60.120.260">
    <property type="entry name" value="Galactose-binding domain-like"/>
    <property type="match status" value="3"/>
</dbReference>
<accession>A0A9P3PTX2</accession>
<protein>
    <recommendedName>
        <fullName evidence="4">Carbohydrate-binding module family 67 protein</fullName>
    </recommendedName>
</protein>
<dbReference type="Proteomes" id="UP001063166">
    <property type="component" value="Unassembled WGS sequence"/>
</dbReference>
<gene>
    <name evidence="2" type="ORF">LshimejAT787_1000940</name>
</gene>
<dbReference type="OrthoDB" id="10036721at2759"/>
<reference evidence="2" key="1">
    <citation type="submission" date="2022-07" db="EMBL/GenBank/DDBJ databases">
        <title>The genome of Lyophyllum shimeji provides insight into the initial evolution of ectomycorrhizal fungal genome.</title>
        <authorList>
            <person name="Kobayashi Y."/>
            <person name="Shibata T."/>
            <person name="Hirakawa H."/>
            <person name="Shigenobu S."/>
            <person name="Nishiyama T."/>
            <person name="Yamada A."/>
            <person name="Hasebe M."/>
            <person name="Kawaguchi M."/>
        </authorList>
    </citation>
    <scope>NUCLEOTIDE SEQUENCE</scope>
    <source>
        <strain evidence="2">AT787</strain>
    </source>
</reference>
<feature type="region of interest" description="Disordered" evidence="1">
    <location>
        <begin position="319"/>
        <end position="348"/>
    </location>
</feature>
<sequence>MLKFFDTLLYLFIAGYATCVAGLDFTGANWIWIPNQNPDGSVPVGNATFRRAFNPTNGRVPSTANILIGADDVYTLYVNGLKVGTSGAFGDAQRILSQMLPGVVAAIQIKYSDGSTENIVTDAQWRGIAGTPAGSEQVAFDDSKWPPPSSRTGGSAPNPSLQSGNWIWTSETSGPGAAAPVGGRSFRKTIALPNGQLVAQAKFVVVADDAYSLYLNGRFVGSGTSWQNAQRYTVNFPPTSKVVVAVYASNSGGGPAGLLVSGQLVSCECTSGSDLSFITDGSWKYSLSVPPPAGFIDPNFDDSAWPNAQVKGKAGVAPWGATNVPSGNSAQTTPITGAPAAPPASVVA</sequence>
<dbReference type="EMBL" id="BRPK01000010">
    <property type="protein sequence ID" value="GLB41494.1"/>
    <property type="molecule type" value="Genomic_DNA"/>
</dbReference>
<keyword evidence="3" id="KW-1185">Reference proteome</keyword>
<evidence type="ECO:0000313" key="2">
    <source>
        <dbReference type="EMBL" id="GLB41494.1"/>
    </source>
</evidence>
<comment type="caution">
    <text evidence="2">The sequence shown here is derived from an EMBL/GenBank/DDBJ whole genome shotgun (WGS) entry which is preliminary data.</text>
</comment>
<evidence type="ECO:0008006" key="4">
    <source>
        <dbReference type="Google" id="ProtNLM"/>
    </source>
</evidence>
<feature type="region of interest" description="Disordered" evidence="1">
    <location>
        <begin position="133"/>
        <end position="180"/>
    </location>
</feature>
<dbReference type="InterPro" id="IPR008979">
    <property type="entry name" value="Galactose-bd-like_sf"/>
</dbReference>
<proteinExistence type="predicted"/>
<dbReference type="SUPFAM" id="SSF49785">
    <property type="entry name" value="Galactose-binding domain-like"/>
    <property type="match status" value="1"/>
</dbReference>
<evidence type="ECO:0000313" key="3">
    <source>
        <dbReference type="Proteomes" id="UP001063166"/>
    </source>
</evidence>
<evidence type="ECO:0000256" key="1">
    <source>
        <dbReference type="SAM" id="MobiDB-lite"/>
    </source>
</evidence>
<name>A0A9P3PTX2_LYOSH</name>
<dbReference type="AlphaFoldDB" id="A0A9P3PTX2"/>